<dbReference type="CDD" id="cd01335">
    <property type="entry name" value="Radical_SAM"/>
    <property type="match status" value="1"/>
</dbReference>
<dbReference type="InterPro" id="IPR007197">
    <property type="entry name" value="rSAM"/>
</dbReference>
<evidence type="ECO:0000313" key="11">
    <source>
        <dbReference type="EMBL" id="KKS57250.1"/>
    </source>
</evidence>
<evidence type="ECO:0000256" key="3">
    <source>
        <dbReference type="ARBA" id="ARBA00022692"/>
    </source>
</evidence>
<feature type="transmembrane region" description="Helical" evidence="9">
    <location>
        <begin position="36"/>
        <end position="57"/>
    </location>
</feature>
<feature type="transmembrane region" description="Helical" evidence="9">
    <location>
        <begin position="69"/>
        <end position="89"/>
    </location>
</feature>
<evidence type="ECO:0000256" key="2">
    <source>
        <dbReference type="ARBA" id="ARBA00022691"/>
    </source>
</evidence>
<sequence>MTKLYNFLIYLFIFLLPWQTRLILRRGFLNGAVWEYGIIGIYAEEVLLWLILLAGILNKRKKNNWLGFLKNNRVPISALAILLFVSGIVSGDKLVFFQQALHLLEAGAFFILLSSGAINNLKAAYCFVLGLLPAAFLGIYQFLSQNTFASRYLGLTVHHSGTLGTAVLENGGRWLRAYGTFTHPNALGAFLALGLIICFLLIKERNDVVGVFKKSGAGILFFNFIFLAALFFSFSRSAWLALAVSLFFWFFRVIKKNFSPFIRRRLILNFSFSLIFLALLSVIFLPLLRNRVEVTGQLEEWSKIQRLNGYTESYQIFKNNIFWGTGLGNYTLVAAQKFSLIDKTSGYQPVHNALVLVFIELGITGTILLIIFLFFLLKKNKLGGEILLFFLILSLFDHYLWSSFSGLMLLALGLGVWNFGGEGVLGEPSDFMKNNYFKKIFNSILEKLSYFFNFPLSKPKGSDLIITYNCNFRCSHCDIWKCAERNELNTVEWKKIISDLRKWVGPGYLISLGGGEPLIRPDILEILNFLKINDFRVILESNGYLINKEMAAKIVATGIEEIRISLYSFDPAIHNSLRQIPWAHEKAKEAILDLAEAKQRQGSQMKICLGVLLNEKNIGEDAKKLVSFARANGFFVNIQALDENFKGDYAQENWFINDPLWPQKPEAVKDFFNWLIKQKRNGALITNSVKNLLSFEEYFLNPGKTVAWPCHLAYRTFNFDPAGRPFFCYKTGITFASLKDKAPEELWRSANLENKRCLVKNCSKICRLRAYYRDNLVDKIKG</sequence>
<dbReference type="InterPro" id="IPR013785">
    <property type="entry name" value="Aldolase_TIM"/>
</dbReference>
<feature type="transmembrane region" description="Helical" evidence="9">
    <location>
        <begin position="382"/>
        <end position="401"/>
    </location>
</feature>
<dbReference type="SFLD" id="SFLDS00029">
    <property type="entry name" value="Radical_SAM"/>
    <property type="match status" value="1"/>
</dbReference>
<feature type="domain" description="Radical SAM core" evidence="10">
    <location>
        <begin position="456"/>
        <end position="684"/>
    </location>
</feature>
<feature type="transmembrane region" description="Helical" evidence="9">
    <location>
        <begin position="7"/>
        <end position="24"/>
    </location>
</feature>
<dbReference type="SFLD" id="SFLDG01067">
    <property type="entry name" value="SPASM/twitch_domain_containing"/>
    <property type="match status" value="1"/>
</dbReference>
<dbReference type="Pfam" id="PF04932">
    <property type="entry name" value="Wzy_C"/>
    <property type="match status" value="1"/>
</dbReference>
<evidence type="ECO:0000256" key="5">
    <source>
        <dbReference type="ARBA" id="ARBA00022989"/>
    </source>
</evidence>
<evidence type="ECO:0000256" key="6">
    <source>
        <dbReference type="ARBA" id="ARBA00023004"/>
    </source>
</evidence>
<dbReference type="AlphaFoldDB" id="A0A0G1A888"/>
<reference evidence="11 12" key="1">
    <citation type="journal article" date="2015" name="Nature">
        <title>rRNA introns, odd ribosomes, and small enigmatic genomes across a large radiation of phyla.</title>
        <authorList>
            <person name="Brown C.T."/>
            <person name="Hug L.A."/>
            <person name="Thomas B.C."/>
            <person name="Sharon I."/>
            <person name="Castelle C.J."/>
            <person name="Singh A."/>
            <person name="Wilkins M.J."/>
            <person name="Williams K.H."/>
            <person name="Banfield J.F."/>
        </authorList>
    </citation>
    <scope>NUCLEOTIDE SEQUENCE [LARGE SCALE GENOMIC DNA]</scope>
</reference>
<dbReference type="SUPFAM" id="SSF102114">
    <property type="entry name" value="Radical SAM enzymes"/>
    <property type="match status" value="1"/>
</dbReference>
<accession>A0A0G1A888</accession>
<feature type="transmembrane region" description="Helical" evidence="9">
    <location>
        <begin position="95"/>
        <end position="113"/>
    </location>
</feature>
<keyword evidence="4" id="KW-0479">Metal-binding</keyword>
<evidence type="ECO:0000256" key="8">
    <source>
        <dbReference type="ARBA" id="ARBA00023136"/>
    </source>
</evidence>
<keyword evidence="11" id="KW-0808">Transferase</keyword>
<dbReference type="EMBL" id="LCDO01000002">
    <property type="protein sequence ID" value="KKS57250.1"/>
    <property type="molecule type" value="Genomic_DNA"/>
</dbReference>
<feature type="transmembrane region" description="Helical" evidence="9">
    <location>
        <begin position="238"/>
        <end position="254"/>
    </location>
</feature>
<dbReference type="GO" id="GO:0046872">
    <property type="term" value="F:metal ion binding"/>
    <property type="evidence" value="ECO:0007669"/>
    <property type="project" value="UniProtKB-KW"/>
</dbReference>
<dbReference type="Pfam" id="PF04055">
    <property type="entry name" value="Radical_SAM"/>
    <property type="match status" value="1"/>
</dbReference>
<keyword evidence="7" id="KW-0411">Iron-sulfur</keyword>
<keyword evidence="6" id="KW-0408">Iron</keyword>
<dbReference type="PANTHER" id="PTHR11228">
    <property type="entry name" value="RADICAL SAM DOMAIN PROTEIN"/>
    <property type="match status" value="1"/>
</dbReference>
<keyword evidence="2" id="KW-0949">S-adenosyl-L-methionine</keyword>
<evidence type="ECO:0000256" key="9">
    <source>
        <dbReference type="SAM" id="Phobius"/>
    </source>
</evidence>
<dbReference type="PROSITE" id="PS51918">
    <property type="entry name" value="RADICAL_SAM"/>
    <property type="match status" value="1"/>
</dbReference>
<organism evidence="11 12">
    <name type="scientific">Candidatus Magasanikbacteria bacterium GW2011_GWA2_42_32</name>
    <dbReference type="NCBI Taxonomy" id="1619039"/>
    <lineage>
        <taxon>Bacteria</taxon>
        <taxon>Candidatus Magasanikiibacteriota</taxon>
    </lineage>
</organism>
<feature type="transmembrane region" description="Helical" evidence="9">
    <location>
        <begin position="266"/>
        <end position="288"/>
    </location>
</feature>
<dbReference type="InterPro" id="IPR058240">
    <property type="entry name" value="rSAM_sf"/>
</dbReference>
<keyword evidence="8 9" id="KW-0472">Membrane</keyword>
<dbReference type="InterPro" id="IPR007016">
    <property type="entry name" value="O-antigen_ligase-rel_domated"/>
</dbReference>
<dbReference type="Proteomes" id="UP000034837">
    <property type="component" value="Unassembled WGS sequence"/>
</dbReference>
<feature type="transmembrane region" description="Helical" evidence="9">
    <location>
        <begin position="353"/>
        <end position="375"/>
    </location>
</feature>
<evidence type="ECO:0000256" key="7">
    <source>
        <dbReference type="ARBA" id="ARBA00023014"/>
    </source>
</evidence>
<dbReference type="Gene3D" id="3.20.20.70">
    <property type="entry name" value="Aldolase class I"/>
    <property type="match status" value="1"/>
</dbReference>
<evidence type="ECO:0000313" key="12">
    <source>
        <dbReference type="Proteomes" id="UP000034837"/>
    </source>
</evidence>
<feature type="transmembrane region" description="Helical" evidence="9">
    <location>
        <begin position="125"/>
        <end position="143"/>
    </location>
</feature>
<comment type="caution">
    <text evidence="11">The sequence shown here is derived from an EMBL/GenBank/DDBJ whole genome shotgun (WGS) entry which is preliminary data.</text>
</comment>
<name>A0A0G1A888_9BACT</name>
<keyword evidence="5 9" id="KW-1133">Transmembrane helix</keyword>
<evidence type="ECO:0000256" key="1">
    <source>
        <dbReference type="ARBA" id="ARBA00004141"/>
    </source>
</evidence>
<keyword evidence="3 9" id="KW-0812">Transmembrane</keyword>
<evidence type="ECO:0000256" key="4">
    <source>
        <dbReference type="ARBA" id="ARBA00022723"/>
    </source>
</evidence>
<dbReference type="GO" id="GO:0016020">
    <property type="term" value="C:membrane"/>
    <property type="evidence" value="ECO:0007669"/>
    <property type="project" value="UniProtKB-SubCell"/>
</dbReference>
<evidence type="ECO:0000259" key="10">
    <source>
        <dbReference type="PROSITE" id="PS51918"/>
    </source>
</evidence>
<dbReference type="GO" id="GO:0051536">
    <property type="term" value="F:iron-sulfur cluster binding"/>
    <property type="evidence" value="ECO:0007669"/>
    <property type="project" value="UniProtKB-KW"/>
</dbReference>
<dbReference type="GO" id="GO:0016740">
    <property type="term" value="F:transferase activity"/>
    <property type="evidence" value="ECO:0007669"/>
    <property type="project" value="UniProtKB-KW"/>
</dbReference>
<proteinExistence type="predicted"/>
<comment type="subcellular location">
    <subcellularLocation>
        <location evidence="1">Membrane</location>
        <topology evidence="1">Multi-pass membrane protein</topology>
    </subcellularLocation>
</comment>
<dbReference type="PANTHER" id="PTHR11228:SF7">
    <property type="entry name" value="PQQA PEPTIDE CYCLASE"/>
    <property type="match status" value="1"/>
</dbReference>
<protein>
    <submittedName>
        <fullName evidence="11">Glycosyl transferase family 2</fullName>
    </submittedName>
</protein>
<feature type="transmembrane region" description="Helical" evidence="9">
    <location>
        <begin position="214"/>
        <end position="232"/>
    </location>
</feature>
<feature type="transmembrane region" description="Helical" evidence="9">
    <location>
        <begin position="184"/>
        <end position="202"/>
    </location>
</feature>
<dbReference type="InterPro" id="IPR050377">
    <property type="entry name" value="Radical_SAM_PqqE_MftC-like"/>
</dbReference>
<gene>
    <name evidence="11" type="ORF">UV20_C0002G0039</name>
</gene>